<feature type="transmembrane region" description="Helical" evidence="2">
    <location>
        <begin position="140"/>
        <end position="159"/>
    </location>
</feature>
<evidence type="ECO:0000256" key="1">
    <source>
        <dbReference type="SAM" id="MobiDB-lite"/>
    </source>
</evidence>
<evidence type="ECO:0000313" key="4">
    <source>
        <dbReference type="EMBL" id="KAF2966491.1"/>
    </source>
</evidence>
<dbReference type="InParanoid" id="A0A7C8MPU9"/>
<dbReference type="AlphaFoldDB" id="A0A7C8MPU9"/>
<keyword evidence="5" id="KW-1185">Reference proteome</keyword>
<keyword evidence="2" id="KW-0812">Transmembrane</keyword>
<feature type="transmembrane region" description="Helical" evidence="2">
    <location>
        <begin position="340"/>
        <end position="367"/>
    </location>
</feature>
<feature type="region of interest" description="Disordered" evidence="1">
    <location>
        <begin position="69"/>
        <end position="93"/>
    </location>
</feature>
<feature type="transmembrane region" description="Helical" evidence="2">
    <location>
        <begin position="373"/>
        <end position="396"/>
    </location>
</feature>
<dbReference type="OrthoDB" id="4759647at2759"/>
<dbReference type="InterPro" id="IPR001810">
    <property type="entry name" value="F-box_dom"/>
</dbReference>
<gene>
    <name evidence="4" type="ORF">GQX73_g7092</name>
</gene>
<dbReference type="Proteomes" id="UP000481858">
    <property type="component" value="Unassembled WGS sequence"/>
</dbReference>
<reference evidence="4 5" key="1">
    <citation type="submission" date="2019-12" db="EMBL/GenBank/DDBJ databases">
        <title>Draft genome sequence of the ascomycete Xylaria multiplex DSM 110363.</title>
        <authorList>
            <person name="Buettner E."/>
            <person name="Kellner H."/>
        </authorList>
    </citation>
    <scope>NUCLEOTIDE SEQUENCE [LARGE SCALE GENOMIC DNA]</scope>
    <source>
        <strain evidence="4 5">DSM 110363</strain>
    </source>
</reference>
<dbReference type="PROSITE" id="PS50181">
    <property type="entry name" value="FBOX"/>
    <property type="match status" value="1"/>
</dbReference>
<evidence type="ECO:0000259" key="3">
    <source>
        <dbReference type="PROSITE" id="PS50181"/>
    </source>
</evidence>
<feature type="compositionally biased region" description="Polar residues" evidence="1">
    <location>
        <begin position="77"/>
        <end position="89"/>
    </location>
</feature>
<dbReference type="InterPro" id="IPR036047">
    <property type="entry name" value="F-box-like_dom_sf"/>
</dbReference>
<sequence>MWVERPAWLRFRVVVSDGALVVEDAPLKVFSVPQGAAGLSQILLLTLIRLSLTPAIQIDAASSLSRRTSKQDRGLDTSRNASSSASGTRIPSLRGRSLTSSCLYHRRGDDVTRSSFSTILTIIHTLSQTQFIHHRHPSSIIIIISIISITAGIATMSPYNSAYELSIYSSSQDSRSYNRTSQPPLHTKPAPPATDLLSLPLELHYLIINHLDLDSLLQLRRISRFYHHVITPDLVRQLFVRNGRASLALAACCYECLCTPGLDRLVTDRTLEPNSWQSVCFRCWSNRITVDYHINPWPVVQIANGDEGYICHFCNWPVVNNGRDDGIDRLHATCRARRRLVLLLWFLMAFLQFGIGVLCAVLAWTRYKHKSGVLIPSSIDFALAMLSVGVFACRICTNNERKYTKLLFTELILTILRIPPVAFSARSTIAFRTDPGVLPRFGFGVFFDKSTL</sequence>
<keyword evidence="2" id="KW-1133">Transmembrane helix</keyword>
<dbReference type="EMBL" id="WUBL01000088">
    <property type="protein sequence ID" value="KAF2966491.1"/>
    <property type="molecule type" value="Genomic_DNA"/>
</dbReference>
<evidence type="ECO:0000256" key="2">
    <source>
        <dbReference type="SAM" id="Phobius"/>
    </source>
</evidence>
<proteinExistence type="predicted"/>
<protein>
    <recommendedName>
        <fullName evidence="3">F-box domain-containing protein</fullName>
    </recommendedName>
</protein>
<dbReference type="SUPFAM" id="SSF81383">
    <property type="entry name" value="F-box domain"/>
    <property type="match status" value="1"/>
</dbReference>
<accession>A0A7C8MPU9</accession>
<name>A0A7C8MPU9_9PEZI</name>
<feature type="domain" description="F-box" evidence="3">
    <location>
        <begin position="193"/>
        <end position="242"/>
    </location>
</feature>
<keyword evidence="2" id="KW-0472">Membrane</keyword>
<organism evidence="4 5">
    <name type="scientific">Xylaria multiplex</name>
    <dbReference type="NCBI Taxonomy" id="323545"/>
    <lineage>
        <taxon>Eukaryota</taxon>
        <taxon>Fungi</taxon>
        <taxon>Dikarya</taxon>
        <taxon>Ascomycota</taxon>
        <taxon>Pezizomycotina</taxon>
        <taxon>Sordariomycetes</taxon>
        <taxon>Xylariomycetidae</taxon>
        <taxon>Xylariales</taxon>
        <taxon>Xylariaceae</taxon>
        <taxon>Xylaria</taxon>
    </lineage>
</organism>
<comment type="caution">
    <text evidence="4">The sequence shown here is derived from an EMBL/GenBank/DDBJ whole genome shotgun (WGS) entry which is preliminary data.</text>
</comment>
<evidence type="ECO:0000313" key="5">
    <source>
        <dbReference type="Proteomes" id="UP000481858"/>
    </source>
</evidence>